<accession>A0A5A7R700</accession>
<dbReference type="EMBL" id="BKCP01010527">
    <property type="protein sequence ID" value="GER53465.1"/>
    <property type="molecule type" value="Genomic_DNA"/>
</dbReference>
<reference evidence="1" key="1">
    <citation type="journal article" date="2019" name="Curr. Biol.">
        <title>Genome Sequence of Striga asiatica Provides Insight into the Evolution of Plant Parasitism.</title>
        <authorList>
            <person name="Yoshida S."/>
            <person name="Kim S."/>
            <person name="Wafula E.K."/>
            <person name="Tanskanen J."/>
            <person name="Kim Y."/>
            <person name="Honaas L."/>
            <person name="Yang Z."/>
            <person name="Spallek T."/>
            <person name="Conn C.E."/>
            <person name="Ichihashi Y."/>
            <person name="Cheong K."/>
            <person name="Cui S."/>
            <person name="Der J.P."/>
            <person name="Gundlach H."/>
            <person name="Jiao Y."/>
            <person name="Hori C."/>
            <person name="Ishida J.K."/>
            <person name="Kasahara H."/>
            <person name="Kiba T."/>
            <person name="Kim M."/>
            <person name="Koo N."/>
            <person name="Laohavisit A."/>
            <person name="Lee Y."/>
            <person name="Lumba S."/>
            <person name="Mccourt P."/>
            <person name="Mortimer J.C."/>
            <person name="Mutuku J.M."/>
            <person name="Nomura T."/>
            <person name="Sasaki-sekimoto Y."/>
            <person name="Seto Y."/>
            <person name="Wang Y."/>
            <person name="Wakatake T."/>
            <person name="Sakakibara H."/>
            <person name="Demura T."/>
            <person name="Yamaguchi S."/>
            <person name="Yoneyama K."/>
            <person name="Manabe R."/>
            <person name="Nelson D.C."/>
            <person name="Schulman A.H."/>
            <person name="Timko M.P."/>
            <person name="Depamphilis C.W."/>
            <person name="Choi D."/>
            <person name="Shirasu K."/>
        </authorList>
    </citation>
    <scope>NUCLEOTIDE SEQUENCE [LARGE SCALE GENOMIC DNA]</scope>
    <source>
        <strain evidence="1">UVA1</strain>
    </source>
</reference>
<proteinExistence type="predicted"/>
<evidence type="ECO:0000313" key="1">
    <source>
        <dbReference type="EMBL" id="GER53465.1"/>
    </source>
</evidence>
<sequence length="116" mass="13523">MPAPRSHECFTKIAYDSKVLNRTSIPRIMRVSLEAQAMSGANYVENGYDIEEWERMESEVPAYLLAEEDEEKIEPNKIVHKCYFLSSENSEMEYHTCDNECDKVDQAQYEDQKAKC</sequence>
<dbReference type="Proteomes" id="UP000325081">
    <property type="component" value="Unassembled WGS sequence"/>
</dbReference>
<dbReference type="OrthoDB" id="913677at2759"/>
<organism evidence="1 2">
    <name type="scientific">Striga asiatica</name>
    <name type="common">Asiatic witchweed</name>
    <name type="synonym">Buchnera asiatica</name>
    <dbReference type="NCBI Taxonomy" id="4170"/>
    <lineage>
        <taxon>Eukaryota</taxon>
        <taxon>Viridiplantae</taxon>
        <taxon>Streptophyta</taxon>
        <taxon>Embryophyta</taxon>
        <taxon>Tracheophyta</taxon>
        <taxon>Spermatophyta</taxon>
        <taxon>Magnoliopsida</taxon>
        <taxon>eudicotyledons</taxon>
        <taxon>Gunneridae</taxon>
        <taxon>Pentapetalae</taxon>
        <taxon>asterids</taxon>
        <taxon>lamiids</taxon>
        <taxon>Lamiales</taxon>
        <taxon>Orobanchaceae</taxon>
        <taxon>Buchnereae</taxon>
        <taxon>Striga</taxon>
    </lineage>
</organism>
<dbReference type="AlphaFoldDB" id="A0A5A7R700"/>
<gene>
    <name evidence="1" type="ORF">STAS_30991</name>
</gene>
<evidence type="ECO:0000313" key="2">
    <source>
        <dbReference type="Proteomes" id="UP000325081"/>
    </source>
</evidence>
<protein>
    <submittedName>
        <fullName evidence="1">Actin-binding FH2 protein</fullName>
    </submittedName>
</protein>
<comment type="caution">
    <text evidence="1">The sequence shown here is derived from an EMBL/GenBank/DDBJ whole genome shotgun (WGS) entry which is preliminary data.</text>
</comment>
<name>A0A5A7R700_STRAF</name>
<keyword evidence="2" id="KW-1185">Reference proteome</keyword>